<protein>
    <recommendedName>
        <fullName evidence="6">Ribosomal RNA small subunit methyltransferase H</fullName>
        <ecNumber evidence="6">2.1.1.199</ecNumber>
    </recommendedName>
    <alternativeName>
        <fullName evidence="6">16S rRNA m(4)C1402 methyltransferase</fullName>
    </alternativeName>
    <alternativeName>
        <fullName evidence="6">rRNA (cytosine-N(4)-)-methyltransferase RsmH</fullName>
    </alternativeName>
</protein>
<evidence type="ECO:0000256" key="6">
    <source>
        <dbReference type="HAMAP-Rule" id="MF_01007"/>
    </source>
</evidence>
<evidence type="ECO:0000256" key="3">
    <source>
        <dbReference type="ARBA" id="ARBA00022603"/>
    </source>
</evidence>
<gene>
    <name evidence="6" type="primary">rsmH</name>
    <name evidence="7" type="ORF">KR51_00033490</name>
</gene>
<name>U5DHK4_9CHRO</name>
<dbReference type="GO" id="GO:0005737">
    <property type="term" value="C:cytoplasm"/>
    <property type="evidence" value="ECO:0007669"/>
    <property type="project" value="UniProtKB-SubCell"/>
</dbReference>
<dbReference type="InParanoid" id="U5DHK4"/>
<dbReference type="Pfam" id="PF01795">
    <property type="entry name" value="Methyltransf_5"/>
    <property type="match status" value="1"/>
</dbReference>
<feature type="binding site" evidence="6">
    <location>
        <position position="100"/>
    </location>
    <ligand>
        <name>S-adenosyl-L-methionine</name>
        <dbReference type="ChEBI" id="CHEBI:59789"/>
    </ligand>
</feature>
<feature type="binding site" evidence="6">
    <location>
        <position position="73"/>
    </location>
    <ligand>
        <name>S-adenosyl-L-methionine</name>
        <dbReference type="ChEBI" id="CHEBI:59789"/>
    </ligand>
</feature>
<dbReference type="EC" id="2.1.1.199" evidence="6"/>
<dbReference type="InterPro" id="IPR029063">
    <property type="entry name" value="SAM-dependent_MTases_sf"/>
</dbReference>
<comment type="similarity">
    <text evidence="1 6">Belongs to the methyltransferase superfamily. RsmH family.</text>
</comment>
<dbReference type="PIRSF" id="PIRSF004486">
    <property type="entry name" value="MraW"/>
    <property type="match status" value="1"/>
</dbReference>
<evidence type="ECO:0000313" key="8">
    <source>
        <dbReference type="Proteomes" id="UP000016960"/>
    </source>
</evidence>
<keyword evidence="4 6" id="KW-0808">Transferase</keyword>
<keyword evidence="8" id="KW-1185">Reference proteome</keyword>
<evidence type="ECO:0000256" key="1">
    <source>
        <dbReference type="ARBA" id="ARBA00010396"/>
    </source>
</evidence>
<dbReference type="Proteomes" id="UP000016960">
    <property type="component" value="Unassembled WGS sequence"/>
</dbReference>
<dbReference type="PANTHER" id="PTHR11265">
    <property type="entry name" value="S-ADENOSYL-METHYLTRANSFERASE MRAW"/>
    <property type="match status" value="1"/>
</dbReference>
<evidence type="ECO:0000256" key="5">
    <source>
        <dbReference type="ARBA" id="ARBA00022691"/>
    </source>
</evidence>
<organism evidence="7 8">
    <name type="scientific">Rubidibacter lacunae KORDI 51-2</name>
    <dbReference type="NCBI Taxonomy" id="582515"/>
    <lineage>
        <taxon>Bacteria</taxon>
        <taxon>Bacillati</taxon>
        <taxon>Cyanobacteriota</taxon>
        <taxon>Cyanophyceae</taxon>
        <taxon>Oscillatoriophycideae</taxon>
        <taxon>Chroococcales</taxon>
        <taxon>Aphanothecaceae</taxon>
        <taxon>Rubidibacter</taxon>
    </lineage>
</organism>
<dbReference type="Gene3D" id="3.40.50.150">
    <property type="entry name" value="Vaccinia Virus protein VP39"/>
    <property type="match status" value="1"/>
</dbReference>
<comment type="function">
    <text evidence="6">Specifically methylates the N4 position of cytidine in position 1402 (C1402) of 16S rRNA.</text>
</comment>
<sequence>MDISNVGSGVPHDSNTAANRETDFAHVSVLCRELIGGLDVRAGGSYLDVTVGGGGHSRSILAAAADVCLWGIDRDEQALAAARSRLSAWENRVVLWHGNFADFDPGATRFDGIVADLGVSSPQLDRPERGFSFQHEAPLDMRMDRTQSLTAADIVNHWDADALADVFYHLGEERLSRRIARAVVAQRPFASTTALAEAIARSVPRKYRYGRIHPATRAFQALRIAVNGELDALDTLLARAWQWLVPGGKIGIISFHSLEDRRVKLCFRNCPELTVLTKKPLIAAEDELATNSRARSAKLRIAMRVETDAREQ</sequence>
<comment type="subcellular location">
    <subcellularLocation>
        <location evidence="6">Cytoplasm</location>
    </subcellularLocation>
</comment>
<comment type="caution">
    <text evidence="7">The sequence shown here is derived from an EMBL/GenBank/DDBJ whole genome shotgun (WGS) entry which is preliminary data.</text>
</comment>
<keyword evidence="2 6" id="KW-0698">rRNA processing</keyword>
<evidence type="ECO:0000256" key="2">
    <source>
        <dbReference type="ARBA" id="ARBA00022552"/>
    </source>
</evidence>
<reference evidence="7 8" key="1">
    <citation type="submission" date="2013-05" db="EMBL/GenBank/DDBJ databases">
        <title>Draft genome sequence of Rubidibacter lacunae KORDI 51-2.</title>
        <authorList>
            <person name="Choi D.H."/>
            <person name="Noh J.H."/>
            <person name="Kwon K.-K."/>
            <person name="Lee J.-H."/>
            <person name="Ryu J.-Y."/>
        </authorList>
    </citation>
    <scope>NUCLEOTIDE SEQUENCE [LARGE SCALE GENOMIC DNA]</scope>
    <source>
        <strain evidence="7 8">KORDI 51-2</strain>
    </source>
</reference>
<dbReference type="HAMAP" id="MF_01007">
    <property type="entry name" value="16SrRNA_methyltr_H"/>
    <property type="match status" value="1"/>
</dbReference>
<dbReference type="SUPFAM" id="SSF81799">
    <property type="entry name" value="Putative methyltransferase TM0872, insert domain"/>
    <property type="match status" value="1"/>
</dbReference>
<dbReference type="GO" id="GO:0070475">
    <property type="term" value="P:rRNA base methylation"/>
    <property type="evidence" value="ECO:0007669"/>
    <property type="project" value="UniProtKB-UniRule"/>
</dbReference>
<dbReference type="STRING" id="582515.KR51_00033490"/>
<dbReference type="InterPro" id="IPR002903">
    <property type="entry name" value="RsmH"/>
</dbReference>
<dbReference type="InterPro" id="IPR023397">
    <property type="entry name" value="SAM-dep_MeTrfase_MraW_recog"/>
</dbReference>
<dbReference type="Gene3D" id="1.10.150.170">
    <property type="entry name" value="Putative methyltransferase TM0872, insert domain"/>
    <property type="match status" value="1"/>
</dbReference>
<keyword evidence="6" id="KW-0963">Cytoplasm</keyword>
<comment type="catalytic activity">
    <reaction evidence="6">
        <text>cytidine(1402) in 16S rRNA + S-adenosyl-L-methionine = N(4)-methylcytidine(1402) in 16S rRNA + S-adenosyl-L-homocysteine + H(+)</text>
        <dbReference type="Rhea" id="RHEA:42928"/>
        <dbReference type="Rhea" id="RHEA-COMP:10286"/>
        <dbReference type="Rhea" id="RHEA-COMP:10287"/>
        <dbReference type="ChEBI" id="CHEBI:15378"/>
        <dbReference type="ChEBI" id="CHEBI:57856"/>
        <dbReference type="ChEBI" id="CHEBI:59789"/>
        <dbReference type="ChEBI" id="CHEBI:74506"/>
        <dbReference type="ChEBI" id="CHEBI:82748"/>
        <dbReference type="EC" id="2.1.1.199"/>
    </reaction>
</comment>
<proteinExistence type="inferred from homology"/>
<dbReference type="PANTHER" id="PTHR11265:SF0">
    <property type="entry name" value="12S RRNA N4-METHYLCYTIDINE METHYLTRANSFERASE"/>
    <property type="match status" value="1"/>
</dbReference>
<evidence type="ECO:0000256" key="4">
    <source>
        <dbReference type="ARBA" id="ARBA00022679"/>
    </source>
</evidence>
<accession>U5DHK4</accession>
<dbReference type="eggNOG" id="COG0275">
    <property type="taxonomic scope" value="Bacteria"/>
</dbReference>
<feature type="binding site" evidence="6">
    <location>
        <begin position="54"/>
        <end position="56"/>
    </location>
    <ligand>
        <name>S-adenosyl-L-methionine</name>
        <dbReference type="ChEBI" id="CHEBI:59789"/>
    </ligand>
</feature>
<dbReference type="EMBL" id="ASSJ01000081">
    <property type="protein sequence ID" value="ERN40069.1"/>
    <property type="molecule type" value="Genomic_DNA"/>
</dbReference>
<feature type="binding site" evidence="6">
    <location>
        <position position="116"/>
    </location>
    <ligand>
        <name>S-adenosyl-L-methionine</name>
        <dbReference type="ChEBI" id="CHEBI:59789"/>
    </ligand>
</feature>
<dbReference type="GO" id="GO:0071424">
    <property type="term" value="F:rRNA (cytosine-N4-)-methyltransferase activity"/>
    <property type="evidence" value="ECO:0007669"/>
    <property type="project" value="UniProtKB-UniRule"/>
</dbReference>
<keyword evidence="3 6" id="KW-0489">Methyltransferase</keyword>
<evidence type="ECO:0000313" key="7">
    <source>
        <dbReference type="EMBL" id="ERN40069.1"/>
    </source>
</evidence>
<dbReference type="CDD" id="cd02440">
    <property type="entry name" value="AdoMet_MTases"/>
    <property type="match status" value="1"/>
</dbReference>
<dbReference type="SUPFAM" id="SSF53335">
    <property type="entry name" value="S-adenosyl-L-methionine-dependent methyltransferases"/>
    <property type="match status" value="1"/>
</dbReference>
<dbReference type="AlphaFoldDB" id="U5DHK4"/>
<feature type="binding site" evidence="6">
    <location>
        <position position="123"/>
    </location>
    <ligand>
        <name>S-adenosyl-L-methionine</name>
        <dbReference type="ChEBI" id="CHEBI:59789"/>
    </ligand>
</feature>
<dbReference type="NCBIfam" id="TIGR00006">
    <property type="entry name" value="16S rRNA (cytosine(1402)-N(4))-methyltransferase RsmH"/>
    <property type="match status" value="1"/>
</dbReference>
<dbReference type="PATRIC" id="fig|582515.4.peg.3758"/>
<keyword evidence="5 6" id="KW-0949">S-adenosyl-L-methionine</keyword>
<dbReference type="FunCoup" id="U5DHK4">
    <property type="interactions" value="422"/>
</dbReference>